<dbReference type="Pfam" id="PF01381">
    <property type="entry name" value="HTH_3"/>
    <property type="match status" value="1"/>
</dbReference>
<dbReference type="Proteomes" id="UP000217780">
    <property type="component" value="Unassembled WGS sequence"/>
</dbReference>
<organism evidence="2 3">
    <name type="scientific">Vandammella animalimorsus</name>
    <dbReference type="NCBI Taxonomy" id="2029117"/>
    <lineage>
        <taxon>Bacteria</taxon>
        <taxon>Pseudomonadati</taxon>
        <taxon>Pseudomonadota</taxon>
        <taxon>Betaproteobacteria</taxon>
        <taxon>Burkholderiales</taxon>
        <taxon>Comamonadaceae</taxon>
        <taxon>Vandammella</taxon>
    </lineage>
</organism>
<dbReference type="InterPro" id="IPR001387">
    <property type="entry name" value="Cro/C1-type_HTH"/>
</dbReference>
<proteinExistence type="predicted"/>
<dbReference type="EMBL" id="NTBI01000004">
    <property type="protein sequence ID" value="PAX17075.1"/>
    <property type="molecule type" value="Genomic_DNA"/>
</dbReference>
<evidence type="ECO:0000313" key="3">
    <source>
        <dbReference type="Proteomes" id="UP000217780"/>
    </source>
</evidence>
<name>A0A2A2T709_9BURK</name>
<evidence type="ECO:0000259" key="1">
    <source>
        <dbReference type="PROSITE" id="PS50943"/>
    </source>
</evidence>
<feature type="domain" description="HTH cro/C1-type" evidence="1">
    <location>
        <begin position="7"/>
        <end position="53"/>
    </location>
</feature>
<dbReference type="GeneID" id="93874531"/>
<gene>
    <name evidence="2" type="ORF">CLI92_05885</name>
</gene>
<dbReference type="SUPFAM" id="SSF47413">
    <property type="entry name" value="lambda repressor-like DNA-binding domains"/>
    <property type="match status" value="1"/>
</dbReference>
<dbReference type="RefSeq" id="WP_095995778.1">
    <property type="nucleotide sequence ID" value="NZ_NTBH01000006.1"/>
</dbReference>
<protein>
    <submittedName>
        <fullName evidence="2">Transcriptional regulator</fullName>
    </submittedName>
</protein>
<accession>A0A2A2T709</accession>
<dbReference type="SMART" id="SM00530">
    <property type="entry name" value="HTH_XRE"/>
    <property type="match status" value="1"/>
</dbReference>
<reference evidence="2 3" key="1">
    <citation type="submission" date="2017-08" db="EMBL/GenBank/DDBJ databases">
        <title>WGS of Clinical strains of the CDC Group NO-1 linked to zoonotic infections in humans.</title>
        <authorList>
            <person name="Bernier A.-M."/>
            <person name="Bernard K."/>
        </authorList>
    </citation>
    <scope>NUCLEOTIDE SEQUENCE [LARGE SCALE GENOMIC DNA]</scope>
    <source>
        <strain evidence="2 3">NML91-0035</strain>
    </source>
</reference>
<dbReference type="AlphaFoldDB" id="A0A2A2T709"/>
<dbReference type="InterPro" id="IPR010982">
    <property type="entry name" value="Lambda_DNA-bd_dom_sf"/>
</dbReference>
<evidence type="ECO:0000313" key="2">
    <source>
        <dbReference type="EMBL" id="PAX17075.1"/>
    </source>
</evidence>
<dbReference type="GO" id="GO:0003677">
    <property type="term" value="F:DNA binding"/>
    <property type="evidence" value="ECO:0007669"/>
    <property type="project" value="InterPro"/>
</dbReference>
<dbReference type="PROSITE" id="PS50943">
    <property type="entry name" value="HTH_CROC1"/>
    <property type="match status" value="1"/>
</dbReference>
<sequence>MDIGARLREERERLEMTQEAFGRIGGVLKRALIRYEKNERMPDAAFLAAIAAAGADVLYILTGQRNPAAPAHRLTPDEQELLALFRAAPLAVKAAAIGALQGAAVQSGLNLHQSGSGNVQIGQQAGTIHNAGAIGFFKQQKGDKPNARKRSGKG</sequence>
<comment type="caution">
    <text evidence="2">The sequence shown here is derived from an EMBL/GenBank/DDBJ whole genome shotgun (WGS) entry which is preliminary data.</text>
</comment>
<dbReference type="Gene3D" id="1.10.260.40">
    <property type="entry name" value="lambda repressor-like DNA-binding domains"/>
    <property type="match status" value="1"/>
</dbReference>